<dbReference type="AlphaFoldDB" id="A0A821XLD0"/>
<reference evidence="8" key="1">
    <citation type="submission" date="2021-02" db="EMBL/GenBank/DDBJ databases">
        <authorList>
            <person name="Steward A R."/>
        </authorList>
    </citation>
    <scope>NUCLEOTIDE SEQUENCE</scope>
</reference>
<gene>
    <name evidence="8" type="ORF">PMACD_LOCUS15132</name>
</gene>
<comment type="subcellular location">
    <subcellularLocation>
        <location evidence="1">Membrane</location>
        <topology evidence="1">Single-pass type I membrane protein</topology>
    </subcellularLocation>
</comment>
<keyword evidence="2" id="KW-0472">Membrane</keyword>
<dbReference type="EMBL" id="CAJOBZ010000069">
    <property type="protein sequence ID" value="CAF4945412.1"/>
    <property type="molecule type" value="Genomic_DNA"/>
</dbReference>
<evidence type="ECO:0000256" key="2">
    <source>
        <dbReference type="ARBA" id="ARBA00023136"/>
    </source>
</evidence>
<dbReference type="GO" id="GO:0050839">
    <property type="term" value="F:cell adhesion molecule binding"/>
    <property type="evidence" value="ECO:0007669"/>
    <property type="project" value="TreeGrafter"/>
</dbReference>
<dbReference type="GO" id="GO:0005886">
    <property type="term" value="C:plasma membrane"/>
    <property type="evidence" value="ECO:0007669"/>
    <property type="project" value="TreeGrafter"/>
</dbReference>
<dbReference type="Pfam" id="PF13927">
    <property type="entry name" value="Ig_3"/>
    <property type="match status" value="1"/>
</dbReference>
<evidence type="ECO:0000256" key="4">
    <source>
        <dbReference type="ARBA" id="ARBA00023180"/>
    </source>
</evidence>
<evidence type="ECO:0000256" key="5">
    <source>
        <dbReference type="ARBA" id="ARBA00023319"/>
    </source>
</evidence>
<keyword evidence="6" id="KW-0732">Signal</keyword>
<proteinExistence type="predicted"/>
<dbReference type="PROSITE" id="PS50835">
    <property type="entry name" value="IG_LIKE"/>
    <property type="match status" value="1"/>
</dbReference>
<organism evidence="8 9">
    <name type="scientific">Pieris macdunnoughi</name>
    <dbReference type="NCBI Taxonomy" id="345717"/>
    <lineage>
        <taxon>Eukaryota</taxon>
        <taxon>Metazoa</taxon>
        <taxon>Ecdysozoa</taxon>
        <taxon>Arthropoda</taxon>
        <taxon>Hexapoda</taxon>
        <taxon>Insecta</taxon>
        <taxon>Pterygota</taxon>
        <taxon>Neoptera</taxon>
        <taxon>Endopterygota</taxon>
        <taxon>Lepidoptera</taxon>
        <taxon>Glossata</taxon>
        <taxon>Ditrysia</taxon>
        <taxon>Papilionoidea</taxon>
        <taxon>Pieridae</taxon>
        <taxon>Pierinae</taxon>
        <taxon>Pieris</taxon>
    </lineage>
</organism>
<accession>A0A821XLD0</accession>
<evidence type="ECO:0000256" key="6">
    <source>
        <dbReference type="SAM" id="SignalP"/>
    </source>
</evidence>
<dbReference type="InterPro" id="IPR036179">
    <property type="entry name" value="Ig-like_dom_sf"/>
</dbReference>
<evidence type="ECO:0000313" key="9">
    <source>
        <dbReference type="Proteomes" id="UP000663880"/>
    </source>
</evidence>
<dbReference type="GO" id="GO:0098609">
    <property type="term" value="P:cell-cell adhesion"/>
    <property type="evidence" value="ECO:0007669"/>
    <property type="project" value="TreeGrafter"/>
</dbReference>
<dbReference type="PANTHER" id="PTHR11640:SF136">
    <property type="entry name" value="NEPHRIN"/>
    <property type="match status" value="1"/>
</dbReference>
<dbReference type="OrthoDB" id="10028801at2759"/>
<dbReference type="SUPFAM" id="SSF48726">
    <property type="entry name" value="Immunoglobulin"/>
    <property type="match status" value="1"/>
</dbReference>
<evidence type="ECO:0000256" key="1">
    <source>
        <dbReference type="ARBA" id="ARBA00004479"/>
    </source>
</evidence>
<dbReference type="Gene3D" id="2.60.40.10">
    <property type="entry name" value="Immunoglobulins"/>
    <property type="match status" value="1"/>
</dbReference>
<dbReference type="InterPro" id="IPR051275">
    <property type="entry name" value="Cell_adhesion_signaling"/>
</dbReference>
<keyword evidence="9" id="KW-1185">Reference proteome</keyword>
<feature type="signal peptide" evidence="6">
    <location>
        <begin position="1"/>
        <end position="19"/>
    </location>
</feature>
<keyword evidence="5" id="KW-0393">Immunoglobulin domain</keyword>
<name>A0A821XLD0_9NEOP</name>
<keyword evidence="4" id="KW-0325">Glycoprotein</keyword>
<dbReference type="Proteomes" id="UP000663880">
    <property type="component" value="Unassembled WGS sequence"/>
</dbReference>
<dbReference type="InterPro" id="IPR007110">
    <property type="entry name" value="Ig-like_dom"/>
</dbReference>
<keyword evidence="3" id="KW-1015">Disulfide bond</keyword>
<feature type="chain" id="PRO_5032627400" description="Ig-like domain-containing protein" evidence="6">
    <location>
        <begin position="20"/>
        <end position="140"/>
    </location>
</feature>
<dbReference type="SMART" id="SM00409">
    <property type="entry name" value="IG"/>
    <property type="match status" value="1"/>
</dbReference>
<sequence length="140" mass="15696">MCAKLRILVALLSVLSVECFQQQYFRVSPRSLRVLEGAEAVLECAVANLAGQVQWAKDGFALGYSSVIPGYPRYTMFGDRRHGVYNLRIVNVTLEDDAEYQCQVGPAQMHKVIRANASITVLFYECYGSLNPRLKVKTKC</sequence>
<feature type="domain" description="Ig-like" evidence="7">
    <location>
        <begin position="23"/>
        <end position="120"/>
    </location>
</feature>
<comment type="caution">
    <text evidence="8">The sequence shown here is derived from an EMBL/GenBank/DDBJ whole genome shotgun (WGS) entry which is preliminary data.</text>
</comment>
<evidence type="ECO:0000259" key="7">
    <source>
        <dbReference type="PROSITE" id="PS50835"/>
    </source>
</evidence>
<protein>
    <recommendedName>
        <fullName evidence="7">Ig-like domain-containing protein</fullName>
    </recommendedName>
</protein>
<evidence type="ECO:0000313" key="8">
    <source>
        <dbReference type="EMBL" id="CAF4945412.1"/>
    </source>
</evidence>
<dbReference type="GO" id="GO:0005911">
    <property type="term" value="C:cell-cell junction"/>
    <property type="evidence" value="ECO:0007669"/>
    <property type="project" value="TreeGrafter"/>
</dbReference>
<dbReference type="InterPro" id="IPR003599">
    <property type="entry name" value="Ig_sub"/>
</dbReference>
<dbReference type="InterPro" id="IPR013783">
    <property type="entry name" value="Ig-like_fold"/>
</dbReference>
<dbReference type="PANTHER" id="PTHR11640">
    <property type="entry name" value="NEPHRIN"/>
    <property type="match status" value="1"/>
</dbReference>
<evidence type="ECO:0000256" key="3">
    <source>
        <dbReference type="ARBA" id="ARBA00023157"/>
    </source>
</evidence>